<feature type="domain" description="FAR1" evidence="1">
    <location>
        <begin position="37"/>
        <end position="124"/>
    </location>
</feature>
<evidence type="ECO:0000313" key="3">
    <source>
        <dbReference type="Proteomes" id="UP000704712"/>
    </source>
</evidence>
<gene>
    <name evidence="2" type="ORF">GN958_ATG22378</name>
</gene>
<dbReference type="GO" id="GO:0003677">
    <property type="term" value="F:DNA binding"/>
    <property type="evidence" value="ECO:0007669"/>
    <property type="project" value="UniProtKB-KW"/>
</dbReference>
<comment type="caution">
    <text evidence="2">The sequence shown here is derived from an EMBL/GenBank/DDBJ whole genome shotgun (WGS) entry which is preliminary data.</text>
</comment>
<dbReference type="AlphaFoldDB" id="A0A8S9TR71"/>
<dbReference type="Pfam" id="PF03101">
    <property type="entry name" value="FAR1"/>
    <property type="match status" value="1"/>
</dbReference>
<reference evidence="2" key="1">
    <citation type="submission" date="2020-03" db="EMBL/GenBank/DDBJ databases">
        <title>Hybrid Assembly of Korean Phytophthora infestans isolates.</title>
        <authorList>
            <person name="Prokchorchik M."/>
            <person name="Lee Y."/>
            <person name="Seo J."/>
            <person name="Cho J.-H."/>
            <person name="Park Y.-E."/>
            <person name="Jang D.-C."/>
            <person name="Im J.-S."/>
            <person name="Choi J.-G."/>
            <person name="Park H.-J."/>
            <person name="Lee G.-B."/>
            <person name="Lee Y.-G."/>
            <person name="Hong S.-Y."/>
            <person name="Cho K."/>
            <person name="Sohn K.H."/>
        </authorList>
    </citation>
    <scope>NUCLEOTIDE SEQUENCE</scope>
    <source>
        <strain evidence="2">KR_2_A2</strain>
    </source>
</reference>
<accession>A0A8S9TR71</accession>
<dbReference type="InterPro" id="IPR004330">
    <property type="entry name" value="FAR1_DNA_bnd_dom"/>
</dbReference>
<name>A0A8S9TR71_PHYIN</name>
<keyword evidence="2" id="KW-0238">DNA-binding</keyword>
<organism evidence="2 3">
    <name type="scientific">Phytophthora infestans</name>
    <name type="common">Potato late blight agent</name>
    <name type="synonym">Botrytis infestans</name>
    <dbReference type="NCBI Taxonomy" id="4787"/>
    <lineage>
        <taxon>Eukaryota</taxon>
        <taxon>Sar</taxon>
        <taxon>Stramenopiles</taxon>
        <taxon>Oomycota</taxon>
        <taxon>Peronosporomycetes</taxon>
        <taxon>Peronosporales</taxon>
        <taxon>Peronosporaceae</taxon>
        <taxon>Phytophthora</taxon>
    </lineage>
</organism>
<proteinExistence type="predicted"/>
<dbReference type="PANTHER" id="PTHR47718">
    <property type="entry name" value="OS01G0519700 PROTEIN"/>
    <property type="match status" value="1"/>
</dbReference>
<evidence type="ECO:0000259" key="1">
    <source>
        <dbReference type="Pfam" id="PF03101"/>
    </source>
</evidence>
<evidence type="ECO:0000313" key="2">
    <source>
        <dbReference type="EMBL" id="KAF4128458.1"/>
    </source>
</evidence>
<sequence>MQSAQTDSTITFEIPVLSEQEFDSFDDAELALHTWNKQHGLEVTRAHNKKNKLKVIRQRDYQCDRNGKTQNNRGLRENERVRTARGTSKTGCSMKIRLEAVDPNNCAGKWKIIHLNGSKLHNHPASRDPSVHPGHRRRDLERHITGQISSLDLVASQSAVGVSPEVVMATLLHADPASSVTSKDIANR</sequence>
<dbReference type="EMBL" id="JAACNO010003123">
    <property type="protein sequence ID" value="KAF4128458.1"/>
    <property type="molecule type" value="Genomic_DNA"/>
</dbReference>
<dbReference type="Proteomes" id="UP000704712">
    <property type="component" value="Unassembled WGS sequence"/>
</dbReference>
<protein>
    <submittedName>
        <fullName evidence="2">FAR1 DNA-binding domain</fullName>
    </submittedName>
</protein>